<accession>A0AAD7Q1R7</accession>
<dbReference type="InterPro" id="IPR036890">
    <property type="entry name" value="HATPase_C_sf"/>
</dbReference>
<evidence type="ECO:0000313" key="10">
    <source>
        <dbReference type="EMBL" id="KAJ7973279.1"/>
    </source>
</evidence>
<comment type="caution">
    <text evidence="10">The sequence shown here is derived from an EMBL/GenBank/DDBJ whole genome shotgun (WGS) entry which is preliminary data.</text>
</comment>
<evidence type="ECO:0000256" key="5">
    <source>
        <dbReference type="ARBA" id="ARBA00022824"/>
    </source>
</evidence>
<dbReference type="PANTHER" id="PTHR43719:SF50">
    <property type="entry name" value="HISTIDINE KINASE CKI1-LIKE ISOFORM X1"/>
    <property type="match status" value="1"/>
</dbReference>
<evidence type="ECO:0000256" key="2">
    <source>
        <dbReference type="ARBA" id="ARBA00004477"/>
    </source>
</evidence>
<dbReference type="Gene3D" id="1.10.287.130">
    <property type="match status" value="1"/>
</dbReference>
<dbReference type="SUPFAM" id="SSF55874">
    <property type="entry name" value="ATPase domain of HSP90 chaperone/DNA topoisomerase II/histidine kinase"/>
    <property type="match status" value="1"/>
</dbReference>
<dbReference type="Pfam" id="PF00072">
    <property type="entry name" value="Response_reg"/>
    <property type="match status" value="1"/>
</dbReference>
<dbReference type="SUPFAM" id="SSF47384">
    <property type="entry name" value="Homodimeric domain of signal transducing histidine kinase"/>
    <property type="match status" value="1"/>
</dbReference>
<keyword evidence="7" id="KW-1133">Transmembrane helix</keyword>
<feature type="transmembrane region" description="Helical" evidence="7">
    <location>
        <begin position="283"/>
        <end position="302"/>
    </location>
</feature>
<feature type="transmembrane region" description="Helical" evidence="7">
    <location>
        <begin position="21"/>
        <end position="39"/>
    </location>
</feature>
<dbReference type="EMBL" id="JARAOO010000004">
    <property type="protein sequence ID" value="KAJ7973279.1"/>
    <property type="molecule type" value="Genomic_DNA"/>
</dbReference>
<feature type="modified residue" description="4-aspartylphosphate" evidence="6">
    <location>
        <position position="949"/>
    </location>
</feature>
<dbReference type="SMART" id="SM00448">
    <property type="entry name" value="REC"/>
    <property type="match status" value="1"/>
</dbReference>
<evidence type="ECO:0000259" key="9">
    <source>
        <dbReference type="PROSITE" id="PS50110"/>
    </source>
</evidence>
<dbReference type="PROSITE" id="PS50110">
    <property type="entry name" value="RESPONSE_REGULATORY"/>
    <property type="match status" value="1"/>
</dbReference>
<evidence type="ECO:0000256" key="6">
    <source>
        <dbReference type="PROSITE-ProRule" id="PRU00169"/>
    </source>
</evidence>
<dbReference type="InterPro" id="IPR001789">
    <property type="entry name" value="Sig_transdc_resp-reg_receiver"/>
</dbReference>
<evidence type="ECO:0000256" key="3">
    <source>
        <dbReference type="ARBA" id="ARBA00012438"/>
    </source>
</evidence>
<dbReference type="EC" id="2.7.13.3" evidence="3"/>
<keyword evidence="7" id="KW-0812">Transmembrane</keyword>
<dbReference type="AlphaFoldDB" id="A0AAD7Q1R7"/>
<comment type="subcellular location">
    <subcellularLocation>
        <location evidence="2">Endoplasmic reticulum membrane</location>
        <topology evidence="2">Multi-pass membrane protein</topology>
    </subcellularLocation>
</comment>
<evidence type="ECO:0000313" key="11">
    <source>
        <dbReference type="Proteomes" id="UP001163823"/>
    </source>
</evidence>
<dbReference type="Proteomes" id="UP001163823">
    <property type="component" value="Chromosome 4"/>
</dbReference>
<dbReference type="KEGG" id="qsa:O6P43_011041"/>
<keyword evidence="10" id="KW-0808">Transferase</keyword>
<sequence length="1020" mass="112896">MQVQVAAMKTKSFTTKFCSRIIWRHFCFILILGLSSFVISKLCLITKETEENVALESYGFHNRSLSGIEAIGKLLSPLNSSAINLARTLSSSLNGTELSFLAIQTKVAPELFLTLSMIPPVSQASYIGLNGILFSFYIDEDQMIAVFSNTSYSSEWYTQPVNRDTGKLYGEAVASSSMDTVNATWFEQALNSTSGFSWVGRGWNKNQDSLFLTAVAMDGRGVISLGVPAKVVVEYFAALDFHGGGFSLGYSKWGNGGNHVDISCLSDDGELRPSFGKVRGMKYMFFCSSIDVAGVHSVYVLAYPTKGLVSLVHENSKISFMFLLLLFFLIAISVCVFVFMMIRATRREMFLCAALVKQMDATQQAERKSMNKTTAFNRANHDVRASLVAISALTGLCHNDARPYTELEAKLAKIKSGINDLFGILNSVLDISKMEAGKIQLEVEEFDLAQLLEDVVDMFYHVAITKGNAVKFTSEGHITVRATFKKTSFENAIIASNRNVVFKCLSRLWFKNTDSFNDLDALHAAQQDPNLREFEIEVDDTGKGIPKDMQKSVFENFVQVTDTAVGQEGTGLGLGIVQSLVRLMGGDIRIVDKELGERGTCFNFNVKLPICEPEVADPEEEQPRMHIRASPSKTDGSHVVLFIAGDERRRILTKYIESLNIKVSNVKQGKNLIPHLEKIKRKLDLSYFSYSEKNQLSSVEYLGKSASSESDSAAKYEGSLSIKDEMDYLSLPHRKSSSKSSPGIILIVIDASNGGLFSELCSSVANFRKDIHSSRCKVVCLDNPAEENRGIHLFDHIISKPFHGSRLYQVLGLIPELKKCNLPKLVTGAKTAQEAEYSTNSGNLNVLDCKEHETETSTSSNPTLELQQIVVQKWDEESSEGPLSGKKLLVVDDVKFLRQLTTATLTKVGAQVEACENGKEAFDQICKILSDYRKEGQVDALPFDYIVMDCEMPVMDGYEATRLIRGEEQKYGIHIPIIALTAHTEKEEVSKTISAGMDFHLTKPLQVGKLLEAISTSCNK</sequence>
<evidence type="ECO:0000256" key="1">
    <source>
        <dbReference type="ARBA" id="ARBA00000085"/>
    </source>
</evidence>
<dbReference type="PROSITE" id="PS50109">
    <property type="entry name" value="HIS_KIN"/>
    <property type="match status" value="1"/>
</dbReference>
<keyword evidence="5" id="KW-0256">Endoplasmic reticulum</keyword>
<dbReference type="PANTHER" id="PTHR43719">
    <property type="entry name" value="TWO-COMPONENT HISTIDINE KINASE"/>
    <property type="match status" value="1"/>
</dbReference>
<keyword evidence="7" id="KW-0472">Membrane</keyword>
<dbReference type="SUPFAM" id="SSF52172">
    <property type="entry name" value="CheY-like"/>
    <property type="match status" value="1"/>
</dbReference>
<feature type="domain" description="Histidine kinase" evidence="8">
    <location>
        <begin position="378"/>
        <end position="610"/>
    </location>
</feature>
<evidence type="ECO:0000256" key="4">
    <source>
        <dbReference type="ARBA" id="ARBA00022553"/>
    </source>
</evidence>
<name>A0AAD7Q1R7_QUISA</name>
<feature type="domain" description="Response regulatory" evidence="9">
    <location>
        <begin position="887"/>
        <end position="1018"/>
    </location>
</feature>
<dbReference type="GO" id="GO:0005789">
    <property type="term" value="C:endoplasmic reticulum membrane"/>
    <property type="evidence" value="ECO:0007669"/>
    <property type="project" value="UniProtKB-SubCell"/>
</dbReference>
<evidence type="ECO:0000256" key="7">
    <source>
        <dbReference type="SAM" id="Phobius"/>
    </source>
</evidence>
<dbReference type="PRINTS" id="PR00344">
    <property type="entry name" value="BCTRLSENSOR"/>
</dbReference>
<organism evidence="10 11">
    <name type="scientific">Quillaja saponaria</name>
    <name type="common">Soap bark tree</name>
    <dbReference type="NCBI Taxonomy" id="32244"/>
    <lineage>
        <taxon>Eukaryota</taxon>
        <taxon>Viridiplantae</taxon>
        <taxon>Streptophyta</taxon>
        <taxon>Embryophyta</taxon>
        <taxon>Tracheophyta</taxon>
        <taxon>Spermatophyta</taxon>
        <taxon>Magnoliopsida</taxon>
        <taxon>eudicotyledons</taxon>
        <taxon>Gunneridae</taxon>
        <taxon>Pentapetalae</taxon>
        <taxon>rosids</taxon>
        <taxon>fabids</taxon>
        <taxon>Fabales</taxon>
        <taxon>Quillajaceae</taxon>
        <taxon>Quillaja</taxon>
    </lineage>
</organism>
<dbReference type="InterPro" id="IPR036097">
    <property type="entry name" value="HisK_dim/P_sf"/>
</dbReference>
<keyword evidence="10" id="KW-0418">Kinase</keyword>
<dbReference type="InterPro" id="IPR003594">
    <property type="entry name" value="HATPase_dom"/>
</dbReference>
<protein>
    <recommendedName>
        <fullName evidence="3">histidine kinase</fullName>
        <ecNumber evidence="3">2.7.13.3</ecNumber>
    </recommendedName>
</protein>
<dbReference type="Pfam" id="PF02518">
    <property type="entry name" value="HATPase_c"/>
    <property type="match status" value="1"/>
</dbReference>
<dbReference type="Gene3D" id="3.30.565.10">
    <property type="entry name" value="Histidine kinase-like ATPase, C-terminal domain"/>
    <property type="match status" value="1"/>
</dbReference>
<dbReference type="InterPro" id="IPR005467">
    <property type="entry name" value="His_kinase_dom"/>
</dbReference>
<gene>
    <name evidence="10" type="ORF">O6P43_011041</name>
</gene>
<evidence type="ECO:0000259" key="8">
    <source>
        <dbReference type="PROSITE" id="PS50109"/>
    </source>
</evidence>
<keyword evidence="4 6" id="KW-0597">Phosphoprotein</keyword>
<proteinExistence type="predicted"/>
<dbReference type="GO" id="GO:0000155">
    <property type="term" value="F:phosphorelay sensor kinase activity"/>
    <property type="evidence" value="ECO:0007669"/>
    <property type="project" value="InterPro"/>
</dbReference>
<dbReference type="InterPro" id="IPR011006">
    <property type="entry name" value="CheY-like_superfamily"/>
</dbReference>
<keyword evidence="11" id="KW-1185">Reference proteome</keyword>
<dbReference type="InterPro" id="IPR050956">
    <property type="entry name" value="2C_system_His_kinase"/>
</dbReference>
<comment type="catalytic activity">
    <reaction evidence="1">
        <text>ATP + protein L-histidine = ADP + protein N-phospho-L-histidine.</text>
        <dbReference type="EC" id="2.7.13.3"/>
    </reaction>
</comment>
<dbReference type="SMART" id="SM00387">
    <property type="entry name" value="HATPase_c"/>
    <property type="match status" value="1"/>
</dbReference>
<feature type="transmembrane region" description="Helical" evidence="7">
    <location>
        <begin position="322"/>
        <end position="342"/>
    </location>
</feature>
<reference evidence="10" key="1">
    <citation type="journal article" date="2023" name="Science">
        <title>Elucidation of the pathway for biosynthesis of saponin adjuvants from the soapbark tree.</title>
        <authorList>
            <person name="Reed J."/>
            <person name="Orme A."/>
            <person name="El-Demerdash A."/>
            <person name="Owen C."/>
            <person name="Martin L.B.B."/>
            <person name="Misra R.C."/>
            <person name="Kikuchi S."/>
            <person name="Rejzek M."/>
            <person name="Martin A.C."/>
            <person name="Harkess A."/>
            <person name="Leebens-Mack J."/>
            <person name="Louveau T."/>
            <person name="Stephenson M.J."/>
            <person name="Osbourn A."/>
        </authorList>
    </citation>
    <scope>NUCLEOTIDE SEQUENCE</scope>
    <source>
        <strain evidence="10">S10</strain>
    </source>
</reference>
<dbReference type="CDD" id="cd17546">
    <property type="entry name" value="REC_hyHK_CKI1_RcsC-like"/>
    <property type="match status" value="1"/>
</dbReference>
<dbReference type="InterPro" id="IPR004358">
    <property type="entry name" value="Sig_transdc_His_kin-like_C"/>
</dbReference>
<dbReference type="Gene3D" id="3.40.50.2300">
    <property type="match status" value="1"/>
</dbReference>